<dbReference type="GO" id="GO:0005886">
    <property type="term" value="C:plasma membrane"/>
    <property type="evidence" value="ECO:0007669"/>
    <property type="project" value="UniProtKB-SubCell"/>
</dbReference>
<feature type="transmembrane region" description="Helical" evidence="1">
    <location>
        <begin position="183"/>
        <end position="204"/>
    </location>
</feature>
<dbReference type="OrthoDB" id="1491846at2"/>
<feature type="transmembrane region" description="Helical" evidence="1">
    <location>
        <begin position="59"/>
        <end position="80"/>
    </location>
</feature>
<reference evidence="3" key="1">
    <citation type="submission" date="2017-06" db="EMBL/GenBank/DDBJ databases">
        <authorList>
            <person name="Varghese N."/>
            <person name="Submissions S."/>
        </authorList>
    </citation>
    <scope>NUCLEOTIDE SEQUENCE [LARGE SCALE GENOMIC DNA]</scope>
    <source>
        <strain evidence="3">DSM 11116</strain>
    </source>
</reference>
<protein>
    <recommendedName>
        <fullName evidence="4">DUF2029 domain-containing protein</fullName>
    </recommendedName>
</protein>
<dbReference type="RefSeq" id="WP_088842377.1">
    <property type="nucleotide sequence ID" value="NZ_FYEW01000001.1"/>
</dbReference>
<dbReference type="GO" id="GO:0016758">
    <property type="term" value="F:hexosyltransferase activity"/>
    <property type="evidence" value="ECO:0007669"/>
    <property type="project" value="InterPro"/>
</dbReference>
<feature type="transmembrane region" description="Helical" evidence="1">
    <location>
        <begin position="350"/>
        <end position="371"/>
    </location>
</feature>
<feature type="transmembrane region" description="Helical" evidence="1">
    <location>
        <begin position="35"/>
        <end position="52"/>
    </location>
</feature>
<dbReference type="Proteomes" id="UP000198131">
    <property type="component" value="Unassembled WGS sequence"/>
</dbReference>
<evidence type="ECO:0000313" key="2">
    <source>
        <dbReference type="EMBL" id="SNC64574.1"/>
    </source>
</evidence>
<evidence type="ECO:0000256" key="1">
    <source>
        <dbReference type="SAM" id="Phobius"/>
    </source>
</evidence>
<feature type="transmembrane region" description="Helical" evidence="1">
    <location>
        <begin position="383"/>
        <end position="403"/>
    </location>
</feature>
<feature type="transmembrane region" description="Helical" evidence="1">
    <location>
        <begin position="255"/>
        <end position="277"/>
    </location>
</feature>
<dbReference type="EMBL" id="FYEW01000001">
    <property type="protein sequence ID" value="SNC64574.1"/>
    <property type="molecule type" value="Genomic_DNA"/>
</dbReference>
<keyword evidence="3" id="KW-1185">Reference proteome</keyword>
<dbReference type="Pfam" id="PF26314">
    <property type="entry name" value="MptA_B_family"/>
    <property type="match status" value="1"/>
</dbReference>
<proteinExistence type="predicted"/>
<keyword evidence="1" id="KW-1133">Transmembrane helix</keyword>
<accession>A0A212TFF8</accession>
<name>A0A212TFF8_9BACT</name>
<gene>
    <name evidence="2" type="ORF">SAMN06265337_1107</name>
</gene>
<keyword evidence="1" id="KW-0812">Transmembrane</keyword>
<keyword evidence="1" id="KW-0472">Membrane</keyword>
<feature type="transmembrane region" description="Helical" evidence="1">
    <location>
        <begin position="216"/>
        <end position="249"/>
    </location>
</feature>
<feature type="transmembrane region" description="Helical" evidence="1">
    <location>
        <begin position="289"/>
        <end position="308"/>
    </location>
</feature>
<feature type="transmembrane region" description="Helical" evidence="1">
    <location>
        <begin position="415"/>
        <end position="432"/>
    </location>
</feature>
<evidence type="ECO:0000313" key="3">
    <source>
        <dbReference type="Proteomes" id="UP000198131"/>
    </source>
</evidence>
<sequence length="473" mass="52726">MIRPATGLRPVHWLLLLLSSGAYMVLAYGVPRQEFGLLLGLLGVAFLAYAGLWRTRLPLRAGLGAALVLRLLWLPALPALSDDYHRFRWDGLLVAAGINPYQYRPDAFELPGSPPQTSTKTGLPDSSAPLQRHPYHLLSVQILEQLAAEYPHLNSPHYYSVYPPVCQAVFGATATLFPTNARAAVLLMRLILLAAEIATAWLLVRLLQAFGQEPRAALLYLLNPLVVVELIGNLHFEALVICLLLLMLWCLRRGLVATAGMALGLAVATKFLPLLVLPLLLQRLEWRRFLLLAGTLGATLAVVFMPFISQELFVNIGQSLNLYFRSFEFNASIYYLLRALGQWWTGYNEIAFIGPSLALTTAVGGLLMAAFERHLTWPTLPRWLLLLLTLYFLLATTVHPWYLTPLVALSVFTPYRYALVWSGMGVLSYAAYQTSAYTENLWLLGLEYGVVISFLLWELLQHKATSGAELQQP</sequence>
<evidence type="ECO:0008006" key="4">
    <source>
        <dbReference type="Google" id="ProtNLM"/>
    </source>
</evidence>
<organism evidence="2 3">
    <name type="scientific">Hymenobacter gelipurpurascens</name>
    <dbReference type="NCBI Taxonomy" id="89968"/>
    <lineage>
        <taxon>Bacteria</taxon>
        <taxon>Pseudomonadati</taxon>
        <taxon>Bacteroidota</taxon>
        <taxon>Cytophagia</taxon>
        <taxon>Cytophagales</taxon>
        <taxon>Hymenobacteraceae</taxon>
        <taxon>Hymenobacter</taxon>
    </lineage>
</organism>
<feature type="transmembrane region" description="Helical" evidence="1">
    <location>
        <begin position="441"/>
        <end position="460"/>
    </location>
</feature>
<dbReference type="AlphaFoldDB" id="A0A212TFF8"/>
<feature type="transmembrane region" description="Helical" evidence="1">
    <location>
        <begin position="12"/>
        <end position="29"/>
    </location>
</feature>